<dbReference type="AlphaFoldDB" id="A0A2M8KCN7"/>
<dbReference type="InterPro" id="IPR042047">
    <property type="entry name" value="SleB_dom1"/>
</dbReference>
<dbReference type="EMBL" id="PFDX01000007">
    <property type="protein sequence ID" value="PJE57692.1"/>
    <property type="molecule type" value="Genomic_DNA"/>
</dbReference>
<dbReference type="Pfam" id="PF07486">
    <property type="entry name" value="Hydrolase_2"/>
    <property type="match status" value="1"/>
</dbReference>
<comment type="caution">
    <text evidence="2">The sequence shown here is derived from an EMBL/GenBank/DDBJ whole genome shotgun (WGS) entry which is preliminary data.</text>
</comment>
<evidence type="ECO:0000259" key="1">
    <source>
        <dbReference type="Pfam" id="PF07486"/>
    </source>
</evidence>
<organism evidence="2 3">
    <name type="scientific">Candidatus Portnoybacteria bacterium CG10_big_fil_rev_8_21_14_0_10_38_18</name>
    <dbReference type="NCBI Taxonomy" id="1974813"/>
    <lineage>
        <taxon>Bacteria</taxon>
        <taxon>Candidatus Portnoyibacteriota</taxon>
    </lineage>
</organism>
<dbReference type="InterPro" id="IPR011105">
    <property type="entry name" value="Cell_wall_hydrolase_SleB"/>
</dbReference>
<evidence type="ECO:0000313" key="2">
    <source>
        <dbReference type="EMBL" id="PJE57692.1"/>
    </source>
</evidence>
<name>A0A2M8KCN7_9BACT</name>
<sequence length="395" mass="46363">MKRKITQQYNHSFEVFKPGLVATFISARCRSRKQLNSNKDEDLRVEINGLQFREIPPEKRTQLFNIPASWNGSKLRGLKKTIVFLTVLNKGEHIISLVSQDSAFMEDIKVEELVDIQDLKFNLEEQAEDGDRRPWYTFVLIDLRLKTITAKVTTKYRWWDSDDVKIIIDGKVQKNKLSLFHRYWFWAGSLVKKLLKKETKEHTFEANLDQGIHYIEFWADKTPALHRVGLDLGKKVEFKHIPTVDDPKWTGNFWDDTEEMLLARLIYGEARNQPEEAKIWVAGAVINRVETDKVWPNTIKEVILEPKQYDVFKPEDSNYPYVIDPLKDNKETDKIAWQECYKIAKDIISGKLENPTEATHFHGIGISKDWFLKNIVPQGKFLRKIGDIYFYWSPN</sequence>
<dbReference type="Proteomes" id="UP000231648">
    <property type="component" value="Unassembled WGS sequence"/>
</dbReference>
<evidence type="ECO:0000313" key="3">
    <source>
        <dbReference type="Proteomes" id="UP000231648"/>
    </source>
</evidence>
<gene>
    <name evidence="2" type="ORF">COU82_00535</name>
</gene>
<feature type="domain" description="Cell wall hydrolase SleB" evidence="1">
    <location>
        <begin position="273"/>
        <end position="391"/>
    </location>
</feature>
<dbReference type="GO" id="GO:0016787">
    <property type="term" value="F:hydrolase activity"/>
    <property type="evidence" value="ECO:0007669"/>
    <property type="project" value="InterPro"/>
</dbReference>
<dbReference type="Gene3D" id="1.10.10.2520">
    <property type="entry name" value="Cell wall hydrolase SleB, domain 1"/>
    <property type="match status" value="1"/>
</dbReference>
<reference evidence="3" key="1">
    <citation type="submission" date="2017-09" db="EMBL/GenBank/DDBJ databases">
        <title>Depth-based differentiation of microbial function through sediment-hosted aquifers and enrichment of novel symbionts in the deep terrestrial subsurface.</title>
        <authorList>
            <person name="Probst A.J."/>
            <person name="Ladd B."/>
            <person name="Jarett J.K."/>
            <person name="Geller-Mcgrath D.E."/>
            <person name="Sieber C.M.K."/>
            <person name="Emerson J.B."/>
            <person name="Anantharaman K."/>
            <person name="Thomas B.C."/>
            <person name="Malmstrom R."/>
            <person name="Stieglmeier M."/>
            <person name="Klingl A."/>
            <person name="Woyke T."/>
            <person name="Ryan C.M."/>
            <person name="Banfield J.F."/>
        </authorList>
    </citation>
    <scope>NUCLEOTIDE SEQUENCE [LARGE SCALE GENOMIC DNA]</scope>
</reference>
<proteinExistence type="predicted"/>
<accession>A0A2M8KCN7</accession>
<protein>
    <recommendedName>
        <fullName evidence="1">Cell wall hydrolase SleB domain-containing protein</fullName>
    </recommendedName>
</protein>